<dbReference type="InterPro" id="IPR013762">
    <property type="entry name" value="Integrase-like_cat_sf"/>
</dbReference>
<dbReference type="InterPro" id="IPR010998">
    <property type="entry name" value="Integrase_recombinase_N"/>
</dbReference>
<organism evidence="5 6">
    <name type="scientific">Neptunitalea lumnitzerae</name>
    <dbReference type="NCBI Taxonomy" id="2965509"/>
    <lineage>
        <taxon>Bacteria</taxon>
        <taxon>Pseudomonadati</taxon>
        <taxon>Bacteroidota</taxon>
        <taxon>Flavobacteriia</taxon>
        <taxon>Flavobacteriales</taxon>
        <taxon>Flavobacteriaceae</taxon>
        <taxon>Neptunitalea</taxon>
    </lineage>
</organism>
<dbReference type="PANTHER" id="PTHR30349:SF64">
    <property type="entry name" value="PROPHAGE INTEGRASE INTD-RELATED"/>
    <property type="match status" value="1"/>
</dbReference>
<evidence type="ECO:0000313" key="5">
    <source>
        <dbReference type="EMBL" id="GLB49843.1"/>
    </source>
</evidence>
<dbReference type="SUPFAM" id="SSF56349">
    <property type="entry name" value="DNA breaking-rejoining enzymes"/>
    <property type="match status" value="1"/>
</dbReference>
<dbReference type="EMBL" id="BRVO01000002">
    <property type="protein sequence ID" value="GLB49843.1"/>
    <property type="molecule type" value="Genomic_DNA"/>
</dbReference>
<dbReference type="Gene3D" id="1.10.443.10">
    <property type="entry name" value="Intergrase catalytic core"/>
    <property type="match status" value="1"/>
</dbReference>
<dbReference type="RefSeq" id="WP_281765466.1">
    <property type="nucleotide sequence ID" value="NZ_BRVO01000002.1"/>
</dbReference>
<reference evidence="5" key="1">
    <citation type="submission" date="2022-07" db="EMBL/GenBank/DDBJ databases">
        <title>Taxonomy of Novel Oxalotrophic and Methylotrophic Bacteria.</title>
        <authorList>
            <person name="Sahin N."/>
            <person name="Tani A."/>
        </authorList>
    </citation>
    <scope>NUCLEOTIDE SEQUENCE</scope>
    <source>
        <strain evidence="5">Y10</strain>
    </source>
</reference>
<dbReference type="Pfam" id="PF13102">
    <property type="entry name" value="Phage_int_SAM_5"/>
    <property type="match status" value="1"/>
</dbReference>
<evidence type="ECO:0000259" key="4">
    <source>
        <dbReference type="PROSITE" id="PS51898"/>
    </source>
</evidence>
<evidence type="ECO:0000256" key="2">
    <source>
        <dbReference type="ARBA" id="ARBA00023125"/>
    </source>
</evidence>
<dbReference type="PANTHER" id="PTHR30349">
    <property type="entry name" value="PHAGE INTEGRASE-RELATED"/>
    <property type="match status" value="1"/>
</dbReference>
<name>A0ABQ5MK99_9FLAO</name>
<dbReference type="InterPro" id="IPR011010">
    <property type="entry name" value="DNA_brk_join_enz"/>
</dbReference>
<dbReference type="Proteomes" id="UP001143543">
    <property type="component" value="Unassembled WGS sequence"/>
</dbReference>
<dbReference type="Pfam" id="PF00589">
    <property type="entry name" value="Phage_integrase"/>
    <property type="match status" value="1"/>
</dbReference>
<keyword evidence="6" id="KW-1185">Reference proteome</keyword>
<dbReference type="InterPro" id="IPR025269">
    <property type="entry name" value="SAM-like_dom"/>
</dbReference>
<keyword evidence="2" id="KW-0238">DNA-binding</keyword>
<dbReference type="InterPro" id="IPR050090">
    <property type="entry name" value="Tyrosine_recombinase_XerCD"/>
</dbReference>
<dbReference type="InterPro" id="IPR035386">
    <property type="entry name" value="Arm-DNA-bind_5"/>
</dbReference>
<dbReference type="Gene3D" id="1.10.150.130">
    <property type="match status" value="1"/>
</dbReference>
<protein>
    <submittedName>
        <fullName evidence="5">Integrase</fullName>
    </submittedName>
</protein>
<feature type="domain" description="Tyr recombinase" evidence="4">
    <location>
        <begin position="202"/>
        <end position="395"/>
    </location>
</feature>
<accession>A0ABQ5MK99</accession>
<evidence type="ECO:0000256" key="3">
    <source>
        <dbReference type="ARBA" id="ARBA00023172"/>
    </source>
</evidence>
<gene>
    <name evidence="5" type="ORF">Y10_22110</name>
</gene>
<comment type="similarity">
    <text evidence="1">Belongs to the 'phage' integrase family.</text>
</comment>
<evidence type="ECO:0000256" key="1">
    <source>
        <dbReference type="ARBA" id="ARBA00008857"/>
    </source>
</evidence>
<dbReference type="Pfam" id="PF17293">
    <property type="entry name" value="Arm-DNA-bind_5"/>
    <property type="match status" value="1"/>
</dbReference>
<sequence length="405" mass="46821">MKATAEIYLDPRQKATGKCSVKIKVTFNRLRRHYTTGVDLTPNEYETLFSAKRRTQEQKATLIKLEAFKAKANKIIDGLEIFTFAKFQEGYFESRDVNNDVSYAFDKKIAELKENSKIGTAVTYECAKKSIIDFKPNLTFAEITPELLRKYEKVMFKNERSTTTVSMYLRSLRAIYNAQNIDKTLYPFGRGKDKYTIPTAKNTKKALTSAEVAKIYNYEPETDSEAMARDYWMFLYLCNGMNVKDFCLLKWENINDEILTYERAKTSSTNSDKKGIRIALKDESKAIIKKWGVNSLNQKAFIFPHINETMTPERQRRVYQDLTKLINKYIQRIAKKLEIPHHVTTYSARHSFATVLKRSGTNIAMISDLLGHSDLKVTQNYLDSFENEQIQAQTDVLTQGFKKAN</sequence>
<proteinExistence type="inferred from homology"/>
<keyword evidence="3" id="KW-0233">DNA recombination</keyword>
<dbReference type="PROSITE" id="PS51898">
    <property type="entry name" value="TYR_RECOMBINASE"/>
    <property type="match status" value="1"/>
</dbReference>
<dbReference type="InterPro" id="IPR002104">
    <property type="entry name" value="Integrase_catalytic"/>
</dbReference>
<evidence type="ECO:0000313" key="6">
    <source>
        <dbReference type="Proteomes" id="UP001143543"/>
    </source>
</evidence>
<comment type="caution">
    <text evidence="5">The sequence shown here is derived from an EMBL/GenBank/DDBJ whole genome shotgun (WGS) entry which is preliminary data.</text>
</comment>